<dbReference type="GO" id="GO:0006355">
    <property type="term" value="P:regulation of DNA-templated transcription"/>
    <property type="evidence" value="ECO:0007669"/>
    <property type="project" value="InterPro"/>
</dbReference>
<dbReference type="InterPro" id="IPR000679">
    <property type="entry name" value="Znf_GATA"/>
</dbReference>
<proteinExistence type="predicted"/>
<dbReference type="AlphaFoldDB" id="A0A919ACN2"/>
<evidence type="ECO:0000259" key="2">
    <source>
        <dbReference type="PROSITE" id="PS50114"/>
    </source>
</evidence>
<feature type="region of interest" description="Disordered" evidence="1">
    <location>
        <begin position="189"/>
        <end position="212"/>
    </location>
</feature>
<comment type="caution">
    <text evidence="3">The sequence shown here is derived from an EMBL/GenBank/DDBJ whole genome shotgun (WGS) entry which is preliminary data.</text>
</comment>
<dbReference type="PROSITE" id="PS50114">
    <property type="entry name" value="GATA_ZN_FINGER_2"/>
    <property type="match status" value="1"/>
</dbReference>
<feature type="domain" description="GATA-type" evidence="2">
    <location>
        <begin position="161"/>
        <end position="209"/>
    </location>
</feature>
<reference evidence="3" key="1">
    <citation type="journal article" date="2014" name="Int. J. Syst. Evol. Microbiol.">
        <title>Complete genome sequence of Corynebacterium casei LMG S-19264T (=DSM 44701T), isolated from a smear-ripened cheese.</title>
        <authorList>
            <consortium name="US DOE Joint Genome Institute (JGI-PGF)"/>
            <person name="Walter F."/>
            <person name="Albersmeier A."/>
            <person name="Kalinowski J."/>
            <person name="Ruckert C."/>
        </authorList>
    </citation>
    <scope>NUCLEOTIDE SEQUENCE</scope>
    <source>
        <strain evidence="3">JCM 4477</strain>
    </source>
</reference>
<dbReference type="GO" id="GO:0043565">
    <property type="term" value="F:sequence-specific DNA binding"/>
    <property type="evidence" value="ECO:0007669"/>
    <property type="project" value="InterPro"/>
</dbReference>
<sequence length="777" mass="83689">MATGRPRKDSRDPVLILRGAGLEPLEPYPGSDKPWRCRHEACGREVSPRLGNIAAGRQGGCRYCSGTASIPPEEAVALMRSAGLEPLEPYPGATPPWRCRHVSCGREVKPRYSYIKRGGGPCRWCAPNAPVDPDQAAALMRSAGLEPLEPYPGTDMPWRCRCTTCGTIGTPTHGSVKGGQGGCGPCGRKNAGQGISRAWSRRRELPRTDGDRAAIEAKDFDLEPLESYPGPSGLWHCRHLPCGRDVEIRLSNLRRGLRACPYCPPSPGGRRRWPADEAEALMRAADLEPLEPYAGRRDKAWRCRCNGCGRETSPSLGGILAGQGGCRHCADVRAAAGRKTDPGTAVAAMRAAGLEPLEPYATSVTAWRCRCTTCGNEVSPTLMKIRAGGGCKFCATHGIDLSGPSKVYVITHQEWKAVKIGIGACTGYTSRLIQHERQGWRLHQARDYTTGAAAYDVEQAVLGRLHQAGLVPFLTSDVMPNGWTETCSAARITAAEVWAMVDEETPSAEKPYAPRVGGRPRAAVLIDAEAAAAEMRACGYEPLVPYPGRTNATWPSRCMTCGHEGRPSFNAVRNAGQRCRVCRAKGTQAKRAATNAPKAQETMRAAGLQPLEPYPGSQTPWRCRCTTCGRETSPTYSNVNSGSKGCRFCALNSATDERASAEVRAAGFEPLEPYPGRTTDRWRCRCSCGNEVMTRLSSVRSGTTGCKKCPRSGGRTDPATAAAEARAAGFEPLEPYPGKTTDRWRCRCRCSTAITLTLTSLRGGRTACGTCSRGATR</sequence>
<feature type="compositionally biased region" description="Basic and acidic residues" evidence="1">
    <location>
        <begin position="201"/>
        <end position="212"/>
    </location>
</feature>
<keyword evidence="4" id="KW-1185">Reference proteome</keyword>
<protein>
    <recommendedName>
        <fullName evidence="2">GATA-type domain-containing protein</fullName>
    </recommendedName>
</protein>
<gene>
    <name evidence="3" type="ORF">GCM10018772_24790</name>
</gene>
<name>A0A919ACN2_9ACTN</name>
<accession>A0A919ACN2</accession>
<organism evidence="3 4">
    <name type="scientific">Streptomyces fumanus</name>
    <dbReference type="NCBI Taxonomy" id="67302"/>
    <lineage>
        <taxon>Bacteria</taxon>
        <taxon>Bacillati</taxon>
        <taxon>Actinomycetota</taxon>
        <taxon>Actinomycetes</taxon>
        <taxon>Kitasatosporales</taxon>
        <taxon>Streptomycetaceae</taxon>
        <taxon>Streptomyces</taxon>
    </lineage>
</organism>
<dbReference type="Proteomes" id="UP000630718">
    <property type="component" value="Unassembled WGS sequence"/>
</dbReference>
<dbReference type="EMBL" id="BNBI01000005">
    <property type="protein sequence ID" value="GHE99460.1"/>
    <property type="molecule type" value="Genomic_DNA"/>
</dbReference>
<evidence type="ECO:0000313" key="3">
    <source>
        <dbReference type="EMBL" id="GHE99460.1"/>
    </source>
</evidence>
<evidence type="ECO:0000256" key="1">
    <source>
        <dbReference type="SAM" id="MobiDB-lite"/>
    </source>
</evidence>
<reference evidence="3" key="2">
    <citation type="submission" date="2020-09" db="EMBL/GenBank/DDBJ databases">
        <authorList>
            <person name="Sun Q."/>
            <person name="Ohkuma M."/>
        </authorList>
    </citation>
    <scope>NUCLEOTIDE SEQUENCE</scope>
    <source>
        <strain evidence="3">JCM 4477</strain>
    </source>
</reference>
<evidence type="ECO:0000313" key="4">
    <source>
        <dbReference type="Proteomes" id="UP000630718"/>
    </source>
</evidence>